<dbReference type="Pfam" id="PF13188">
    <property type="entry name" value="PAS_8"/>
    <property type="match status" value="1"/>
</dbReference>
<dbReference type="GO" id="GO:0005524">
    <property type="term" value="F:ATP binding"/>
    <property type="evidence" value="ECO:0007669"/>
    <property type="project" value="UniProtKB-KW"/>
</dbReference>
<protein>
    <recommendedName>
        <fullName evidence="3">histidine kinase</fullName>
        <ecNumber evidence="3">2.7.13.3</ecNumber>
    </recommendedName>
</protein>
<name>A0A376GI49_9FLAO</name>
<dbReference type="InterPro" id="IPR000014">
    <property type="entry name" value="PAS"/>
</dbReference>
<feature type="transmembrane region" description="Helical" evidence="9">
    <location>
        <begin position="7"/>
        <end position="27"/>
    </location>
</feature>
<dbReference type="GO" id="GO:0004673">
    <property type="term" value="F:protein histidine kinase activity"/>
    <property type="evidence" value="ECO:0007669"/>
    <property type="project" value="UniProtKB-EC"/>
</dbReference>
<proteinExistence type="predicted"/>
<sequence>MKRNSLIFQLVFRILFLEFLLFMLAFLGIKNYWFSFTFVCIILIASITEIIYFSKNYLSKNQIIIDALLYNDFSLNINQNQYKKDNSALKLYHKIREEHVLNSSKEIIYHQLLNAVPFGFLILKKEENDRKIIFINHHFQQIFSVPKSSSWNYLKKLIPQFCETLENKEFDDFKNTIDIQINDEERQTYLIQNTKTLIAHDEYAIIFIDSIQRVIDSTEKEAWMNIMKVIAHEIINSLTPIYSLANTTKTYFETDNLDKNDYDDIRLSLDTIMNRSQHLQTFVEQYRQLTMLPNPVKSTQNLYEIVQGIEQSFSAEFHQKNIVFQNLIPQNIEVEIDRILFEQVLINLIKNAIYSLENAEIKSIEISSKQTDNRLQIIIQDSGQLIDEEIISKIFLPFYTTRKDGAGIGLTLSKNIIEAHKGYLYYQQNDGVKRFNIILK</sequence>
<keyword evidence="9" id="KW-0812">Transmembrane</keyword>
<evidence type="ECO:0000256" key="7">
    <source>
        <dbReference type="ARBA" id="ARBA00022840"/>
    </source>
</evidence>
<dbReference type="EC" id="2.7.13.3" evidence="3"/>
<dbReference type="GO" id="GO:0030295">
    <property type="term" value="F:protein kinase activator activity"/>
    <property type="evidence" value="ECO:0007669"/>
    <property type="project" value="TreeGrafter"/>
</dbReference>
<comment type="catalytic activity">
    <reaction evidence="1">
        <text>ATP + protein L-histidine = ADP + protein N-phospho-L-histidine.</text>
        <dbReference type="EC" id="2.7.13.3"/>
    </reaction>
</comment>
<keyword evidence="5" id="KW-0547">Nucleotide-binding</keyword>
<evidence type="ECO:0000256" key="4">
    <source>
        <dbReference type="ARBA" id="ARBA00022679"/>
    </source>
</evidence>
<dbReference type="Proteomes" id="UP000254737">
    <property type="component" value="Unassembled WGS sequence"/>
</dbReference>
<evidence type="ECO:0000256" key="5">
    <source>
        <dbReference type="ARBA" id="ARBA00022741"/>
    </source>
</evidence>
<dbReference type="PANTHER" id="PTHR42878">
    <property type="entry name" value="TWO-COMPONENT HISTIDINE KINASE"/>
    <property type="match status" value="1"/>
</dbReference>
<keyword evidence="7" id="KW-0067">ATP-binding</keyword>
<accession>A0A376GI49</accession>
<dbReference type="AlphaFoldDB" id="A0A376GI49"/>
<dbReference type="InterPro" id="IPR005467">
    <property type="entry name" value="His_kinase_dom"/>
</dbReference>
<dbReference type="PRINTS" id="PR00344">
    <property type="entry name" value="BCTRLSENSOR"/>
</dbReference>
<dbReference type="Gene3D" id="3.30.565.10">
    <property type="entry name" value="Histidine kinase-like ATPase, C-terminal domain"/>
    <property type="match status" value="1"/>
</dbReference>
<dbReference type="PROSITE" id="PS50109">
    <property type="entry name" value="HIS_KIN"/>
    <property type="match status" value="1"/>
</dbReference>
<feature type="transmembrane region" description="Helical" evidence="9">
    <location>
        <begin position="33"/>
        <end position="53"/>
    </location>
</feature>
<keyword evidence="9" id="KW-1133">Transmembrane helix</keyword>
<gene>
    <name evidence="11" type="primary">fixL</name>
    <name evidence="11" type="ORF">NCTC13456_02277</name>
</gene>
<dbReference type="InterPro" id="IPR003594">
    <property type="entry name" value="HATPase_dom"/>
</dbReference>
<reference evidence="11 12" key="1">
    <citation type="submission" date="2018-06" db="EMBL/GenBank/DDBJ databases">
        <authorList>
            <consortium name="Pathogen Informatics"/>
            <person name="Doyle S."/>
        </authorList>
    </citation>
    <scope>NUCLEOTIDE SEQUENCE [LARGE SCALE GENOMIC DNA]</scope>
    <source>
        <strain evidence="11 12">NCTC13456</strain>
    </source>
</reference>
<evidence type="ECO:0000256" key="1">
    <source>
        <dbReference type="ARBA" id="ARBA00000085"/>
    </source>
</evidence>
<dbReference type="InterPro" id="IPR036890">
    <property type="entry name" value="HATPase_C_sf"/>
</dbReference>
<dbReference type="GO" id="GO:0007234">
    <property type="term" value="P:osmosensory signaling via phosphorelay pathway"/>
    <property type="evidence" value="ECO:0007669"/>
    <property type="project" value="TreeGrafter"/>
</dbReference>
<dbReference type="PANTHER" id="PTHR42878:SF7">
    <property type="entry name" value="SENSOR HISTIDINE KINASE GLRK"/>
    <property type="match status" value="1"/>
</dbReference>
<evidence type="ECO:0000313" key="11">
    <source>
        <dbReference type="EMBL" id="STD58653.1"/>
    </source>
</evidence>
<evidence type="ECO:0000256" key="2">
    <source>
        <dbReference type="ARBA" id="ARBA00004370"/>
    </source>
</evidence>
<evidence type="ECO:0000256" key="3">
    <source>
        <dbReference type="ARBA" id="ARBA00012438"/>
    </source>
</evidence>
<dbReference type="Pfam" id="PF02518">
    <property type="entry name" value="HATPase_c"/>
    <property type="match status" value="1"/>
</dbReference>
<dbReference type="EMBL" id="UFXS01000001">
    <property type="protein sequence ID" value="STD58653.1"/>
    <property type="molecule type" value="Genomic_DNA"/>
</dbReference>
<keyword evidence="6" id="KW-0418">Kinase</keyword>
<keyword evidence="9" id="KW-0472">Membrane</keyword>
<organism evidence="11 12">
    <name type="scientific">Empedobacter falsenii</name>
    <dbReference type="NCBI Taxonomy" id="343874"/>
    <lineage>
        <taxon>Bacteria</taxon>
        <taxon>Pseudomonadati</taxon>
        <taxon>Bacteroidota</taxon>
        <taxon>Flavobacteriia</taxon>
        <taxon>Flavobacteriales</taxon>
        <taxon>Weeksellaceae</taxon>
        <taxon>Empedobacter</taxon>
    </lineage>
</organism>
<keyword evidence="4 11" id="KW-0808">Transferase</keyword>
<keyword evidence="8" id="KW-0902">Two-component regulatory system</keyword>
<feature type="domain" description="Histidine kinase" evidence="10">
    <location>
        <begin position="229"/>
        <end position="440"/>
    </location>
</feature>
<dbReference type="SUPFAM" id="SSF55874">
    <property type="entry name" value="ATPase domain of HSP90 chaperone/DNA topoisomerase II/histidine kinase"/>
    <property type="match status" value="1"/>
</dbReference>
<dbReference type="STRING" id="343874.GCA_000805695_00395"/>
<comment type="subcellular location">
    <subcellularLocation>
        <location evidence="2">Membrane</location>
    </subcellularLocation>
</comment>
<dbReference type="SMART" id="SM00387">
    <property type="entry name" value="HATPase_c"/>
    <property type="match status" value="1"/>
</dbReference>
<dbReference type="InterPro" id="IPR004358">
    <property type="entry name" value="Sig_transdc_His_kin-like_C"/>
</dbReference>
<dbReference type="InterPro" id="IPR050351">
    <property type="entry name" value="BphY/WalK/GraS-like"/>
</dbReference>
<evidence type="ECO:0000259" key="10">
    <source>
        <dbReference type="PROSITE" id="PS50109"/>
    </source>
</evidence>
<evidence type="ECO:0000256" key="8">
    <source>
        <dbReference type="ARBA" id="ARBA00023012"/>
    </source>
</evidence>
<evidence type="ECO:0000256" key="9">
    <source>
        <dbReference type="SAM" id="Phobius"/>
    </source>
</evidence>
<dbReference type="GO" id="GO:0000156">
    <property type="term" value="F:phosphorelay response regulator activity"/>
    <property type="evidence" value="ECO:0007669"/>
    <property type="project" value="TreeGrafter"/>
</dbReference>
<dbReference type="GO" id="GO:0016020">
    <property type="term" value="C:membrane"/>
    <property type="evidence" value="ECO:0007669"/>
    <property type="project" value="UniProtKB-SubCell"/>
</dbReference>
<evidence type="ECO:0000313" key="12">
    <source>
        <dbReference type="Proteomes" id="UP000254737"/>
    </source>
</evidence>
<evidence type="ECO:0000256" key="6">
    <source>
        <dbReference type="ARBA" id="ARBA00022777"/>
    </source>
</evidence>